<dbReference type="InterPro" id="IPR019284">
    <property type="entry name" value="RP532"/>
</dbReference>
<organism evidence="3 4">
    <name type="scientific">Fructilactobacillus fructivorans</name>
    <dbReference type="NCBI Taxonomy" id="1614"/>
    <lineage>
        <taxon>Bacteria</taxon>
        <taxon>Bacillati</taxon>
        <taxon>Bacillota</taxon>
        <taxon>Bacilli</taxon>
        <taxon>Lactobacillales</taxon>
        <taxon>Lactobacillaceae</taxon>
        <taxon>Fructilactobacillus</taxon>
    </lineage>
</organism>
<feature type="transmembrane region" description="Helical" evidence="2">
    <location>
        <begin position="119"/>
        <end position="137"/>
    </location>
</feature>
<evidence type="ECO:0000256" key="1">
    <source>
        <dbReference type="SAM" id="MobiDB-lite"/>
    </source>
</evidence>
<keyword evidence="4" id="KW-1185">Reference proteome</keyword>
<keyword evidence="2" id="KW-0472">Membrane</keyword>
<dbReference type="Proteomes" id="UP000031397">
    <property type="component" value="Unassembled WGS sequence"/>
</dbReference>
<gene>
    <name evidence="3" type="ORF">LfDm3_0339</name>
</gene>
<feature type="region of interest" description="Disordered" evidence="1">
    <location>
        <begin position="1"/>
        <end position="26"/>
    </location>
</feature>
<evidence type="ECO:0000313" key="3">
    <source>
        <dbReference type="EMBL" id="KID42410.1"/>
    </source>
</evidence>
<name>A0A0C1LZW2_9LACO</name>
<dbReference type="OrthoDB" id="2329681at2"/>
<protein>
    <recommendedName>
        <fullName evidence="5">DUF2335 domain-containing protein</fullName>
    </recommendedName>
</protein>
<keyword evidence="2" id="KW-1133">Transmembrane helix</keyword>
<dbReference type="AlphaFoldDB" id="A0A0C1LZW2"/>
<evidence type="ECO:0000256" key="2">
    <source>
        <dbReference type="SAM" id="Phobius"/>
    </source>
</evidence>
<sequence>MTDQLPNDPKDIRNKDQQLVDDVKSLPEEEKKEMMASLEMYEGPIPHPKILEGYEHLYKGAAKKIIDNGIEESNHRRYMENKRQRRRGRLAYIDLVGSFIIIVILMILSFLLIMNNHPIIGSIFGGISVLSVIGNAFDKVDSLSSNDDFKSNNDDK</sequence>
<proteinExistence type="predicted"/>
<reference evidence="3 4" key="1">
    <citation type="submission" date="2014-06" db="EMBL/GenBank/DDBJ databases">
        <title>Functional and comparative genomic analyses of the Drosophila gut microbiota identify candidate symbiosis factors.</title>
        <authorList>
            <person name="Newell P.D."/>
            <person name="Chaston J.M."/>
            <person name="Douglas A.E."/>
        </authorList>
    </citation>
    <scope>NUCLEOTIDE SEQUENCE [LARGE SCALE GENOMIC DNA]</scope>
    <source>
        <strain evidence="3 4">DmCS_002</strain>
    </source>
</reference>
<feature type="transmembrane region" description="Helical" evidence="2">
    <location>
        <begin position="90"/>
        <end position="113"/>
    </location>
</feature>
<accession>A0A0C1LZW2</accession>
<dbReference type="PATRIC" id="fig|1614.7.peg.329"/>
<dbReference type="GeneID" id="74913026"/>
<dbReference type="EMBL" id="JOJZ01000009">
    <property type="protein sequence ID" value="KID42410.1"/>
    <property type="molecule type" value="Genomic_DNA"/>
</dbReference>
<evidence type="ECO:0000313" key="4">
    <source>
        <dbReference type="Proteomes" id="UP000031397"/>
    </source>
</evidence>
<evidence type="ECO:0008006" key="5">
    <source>
        <dbReference type="Google" id="ProtNLM"/>
    </source>
</evidence>
<keyword evidence="2" id="KW-0812">Transmembrane</keyword>
<feature type="compositionally biased region" description="Basic and acidic residues" evidence="1">
    <location>
        <begin position="8"/>
        <end position="26"/>
    </location>
</feature>
<comment type="caution">
    <text evidence="3">The sequence shown here is derived from an EMBL/GenBank/DDBJ whole genome shotgun (WGS) entry which is preliminary data.</text>
</comment>
<dbReference type="Pfam" id="PF10097">
    <property type="entry name" value="DUF2335"/>
    <property type="match status" value="1"/>
</dbReference>
<dbReference type="RefSeq" id="WP_082019945.1">
    <property type="nucleotide sequence ID" value="NZ_JOJZ01000009.1"/>
</dbReference>